<organism evidence="2 3">
    <name type="scientific">Sphingomonas ginsenosidivorax</name>
    <dbReference type="NCBI Taxonomy" id="862135"/>
    <lineage>
        <taxon>Bacteria</taxon>
        <taxon>Pseudomonadati</taxon>
        <taxon>Pseudomonadota</taxon>
        <taxon>Alphaproteobacteria</taxon>
        <taxon>Sphingomonadales</taxon>
        <taxon>Sphingomonadaceae</taxon>
        <taxon>Sphingomonas</taxon>
    </lineage>
</organism>
<dbReference type="Proteomes" id="UP000321250">
    <property type="component" value="Unassembled WGS sequence"/>
</dbReference>
<keyword evidence="3" id="KW-1185">Reference proteome</keyword>
<protein>
    <submittedName>
        <fullName evidence="2">Uncharacterized protein</fullName>
    </submittedName>
</protein>
<sequence>MVAVGGIGVPGRGGAGAALGAGVGAGAGAGASPNPGGRIDSGLSCPIAGASAASPPTATPALTRAAASESLGKVRKRHGLFDAGLRTLGRATGEQEQPTHDHDEDDDDRKKQAGHGGP</sequence>
<feature type="compositionally biased region" description="Gly residues" evidence="1">
    <location>
        <begin position="1"/>
        <end position="29"/>
    </location>
</feature>
<feature type="region of interest" description="Disordered" evidence="1">
    <location>
        <begin position="1"/>
        <end position="118"/>
    </location>
</feature>
<name>A0A5C6UHI7_9SPHN</name>
<feature type="compositionally biased region" description="Low complexity" evidence="1">
    <location>
        <begin position="48"/>
        <end position="68"/>
    </location>
</feature>
<evidence type="ECO:0000313" key="3">
    <source>
        <dbReference type="Proteomes" id="UP000321250"/>
    </source>
</evidence>
<dbReference type="EMBL" id="VOQR01000001">
    <property type="protein sequence ID" value="TXC71515.1"/>
    <property type="molecule type" value="Genomic_DNA"/>
</dbReference>
<reference evidence="2 3" key="1">
    <citation type="journal article" date="2013" name="Antonie Van Leeuwenhoek">
        <title>Sphingomonas ginsenosidivorax sp. nov., with the ability to transform ginsenosides.</title>
        <authorList>
            <person name="Jin X.F."/>
            <person name="Kim J.K."/>
            <person name="Liu Q.M."/>
            <person name="Kang M.S."/>
            <person name="He D."/>
            <person name="Jin F.X."/>
            <person name="Kim S.C."/>
            <person name="Im W.T."/>
        </authorList>
    </citation>
    <scope>NUCLEOTIDE SEQUENCE [LARGE SCALE GENOMIC DNA]</scope>
    <source>
        <strain evidence="2 3">KHI67</strain>
    </source>
</reference>
<proteinExistence type="predicted"/>
<evidence type="ECO:0000256" key="1">
    <source>
        <dbReference type="SAM" id="MobiDB-lite"/>
    </source>
</evidence>
<gene>
    <name evidence="2" type="ORF">FSB78_11600</name>
</gene>
<comment type="caution">
    <text evidence="2">The sequence shown here is derived from an EMBL/GenBank/DDBJ whole genome shotgun (WGS) entry which is preliminary data.</text>
</comment>
<accession>A0A5C6UHI7</accession>
<evidence type="ECO:0000313" key="2">
    <source>
        <dbReference type="EMBL" id="TXC71515.1"/>
    </source>
</evidence>
<dbReference type="AlphaFoldDB" id="A0A5C6UHI7"/>